<organism evidence="2">
    <name type="scientific">bioreactor metagenome</name>
    <dbReference type="NCBI Taxonomy" id="1076179"/>
    <lineage>
        <taxon>unclassified sequences</taxon>
        <taxon>metagenomes</taxon>
        <taxon>ecological metagenomes</taxon>
    </lineage>
</organism>
<proteinExistence type="predicted"/>
<dbReference type="AlphaFoldDB" id="A0A645AHT6"/>
<evidence type="ECO:0000259" key="1">
    <source>
        <dbReference type="Pfam" id="PF00884"/>
    </source>
</evidence>
<dbReference type="InterPro" id="IPR000917">
    <property type="entry name" value="Sulfatase_N"/>
</dbReference>
<feature type="domain" description="Sulfatase N-terminal" evidence="1">
    <location>
        <begin position="8"/>
        <end position="130"/>
    </location>
</feature>
<accession>A0A645AHT6</accession>
<reference evidence="2" key="1">
    <citation type="submission" date="2019-08" db="EMBL/GenBank/DDBJ databases">
        <authorList>
            <person name="Kucharzyk K."/>
            <person name="Murdoch R.W."/>
            <person name="Higgins S."/>
            <person name="Loffler F."/>
        </authorList>
    </citation>
    <scope>NUCLEOTIDE SEQUENCE</scope>
</reference>
<protein>
    <recommendedName>
        <fullName evidence="1">Sulfatase N-terminal domain-containing protein</fullName>
    </recommendedName>
</protein>
<evidence type="ECO:0000313" key="2">
    <source>
        <dbReference type="EMBL" id="MPM52739.1"/>
    </source>
</evidence>
<dbReference type="Pfam" id="PF00884">
    <property type="entry name" value="Sulfatase"/>
    <property type="match status" value="1"/>
</dbReference>
<sequence length="195" mass="21486">MQTSVPLSDQAKELLSVYIEGARDADAMLGRLTDYFAASGEPVVLVFLGDHLPYLGDNQLAYKELGMNLTPEENGSAGFLKSYETPYVIWANDAAAQTLDWDATVAALDLPTDGTISASFLGATVLELTGRGMESPWFQFLNQLRRTAYSVVQKGTAVLPDGTVTALDALDQNGQELLSKWRCWSYYKLKYKDIR</sequence>
<name>A0A645AHT6_9ZZZZ</name>
<comment type="caution">
    <text evidence="2">The sequence shown here is derived from an EMBL/GenBank/DDBJ whole genome shotgun (WGS) entry which is preliminary data.</text>
</comment>
<dbReference type="EMBL" id="VSSQ01014006">
    <property type="protein sequence ID" value="MPM52739.1"/>
    <property type="molecule type" value="Genomic_DNA"/>
</dbReference>
<dbReference type="InterPro" id="IPR017850">
    <property type="entry name" value="Alkaline_phosphatase_core_sf"/>
</dbReference>
<dbReference type="Gene3D" id="3.40.720.10">
    <property type="entry name" value="Alkaline Phosphatase, subunit A"/>
    <property type="match status" value="1"/>
</dbReference>
<dbReference type="SUPFAM" id="SSF53649">
    <property type="entry name" value="Alkaline phosphatase-like"/>
    <property type="match status" value="1"/>
</dbReference>
<gene>
    <name evidence="2" type="ORF">SDC9_99501</name>
</gene>